<proteinExistence type="predicted"/>
<comment type="caution">
    <text evidence="1">The sequence shown here is derived from an EMBL/GenBank/DDBJ whole genome shotgun (WGS) entry which is preliminary data.</text>
</comment>
<dbReference type="AlphaFoldDB" id="A0A350NZY6"/>
<evidence type="ECO:0000313" key="2">
    <source>
        <dbReference type="Proteomes" id="UP000263517"/>
    </source>
</evidence>
<organism evidence="1 2">
    <name type="scientific">Alteromonas australica</name>
    <dbReference type="NCBI Taxonomy" id="589873"/>
    <lineage>
        <taxon>Bacteria</taxon>
        <taxon>Pseudomonadati</taxon>
        <taxon>Pseudomonadota</taxon>
        <taxon>Gammaproteobacteria</taxon>
        <taxon>Alteromonadales</taxon>
        <taxon>Alteromonadaceae</taxon>
        <taxon>Alteromonas/Salinimonas group</taxon>
        <taxon>Alteromonas</taxon>
    </lineage>
</organism>
<dbReference type="EMBL" id="DNAN01000090">
    <property type="protein sequence ID" value="HAW74603.1"/>
    <property type="molecule type" value="Genomic_DNA"/>
</dbReference>
<dbReference type="Proteomes" id="UP000263517">
    <property type="component" value="Unassembled WGS sequence"/>
</dbReference>
<reference evidence="1 2" key="1">
    <citation type="journal article" date="2018" name="Nat. Biotechnol.">
        <title>A standardized bacterial taxonomy based on genome phylogeny substantially revises the tree of life.</title>
        <authorList>
            <person name="Parks D.H."/>
            <person name="Chuvochina M."/>
            <person name="Waite D.W."/>
            <person name="Rinke C."/>
            <person name="Skarshewski A."/>
            <person name="Chaumeil P.A."/>
            <person name="Hugenholtz P."/>
        </authorList>
    </citation>
    <scope>NUCLEOTIDE SEQUENCE [LARGE SCALE GENOMIC DNA]</scope>
    <source>
        <strain evidence="1">UBA11978</strain>
    </source>
</reference>
<sequence>MRYEIEYVYRFDSPIGMLRAEYGSERIYKEWNLSLNGARSLAYRMGYKKYGDNLSQCNIWPLDKFPYESL</sequence>
<protein>
    <submittedName>
        <fullName evidence="1">Uncharacterized protein</fullName>
    </submittedName>
</protein>
<evidence type="ECO:0000313" key="1">
    <source>
        <dbReference type="EMBL" id="HAW74603.1"/>
    </source>
</evidence>
<name>A0A350NZY6_9ALTE</name>
<gene>
    <name evidence="1" type="ORF">DCW74_02580</name>
</gene>
<accession>A0A350NZY6</accession>